<evidence type="ECO:0000256" key="4">
    <source>
        <dbReference type="ARBA" id="ARBA00022989"/>
    </source>
</evidence>
<gene>
    <name evidence="8" type="ORF">PL9631_450099</name>
</gene>
<dbReference type="OrthoDB" id="9788905at2"/>
<evidence type="ECO:0000256" key="7">
    <source>
        <dbReference type="SAM" id="Phobius"/>
    </source>
</evidence>
<organism evidence="8 9">
    <name type="scientific">Planktothrix paucivesiculata PCC 9631</name>
    <dbReference type="NCBI Taxonomy" id="671071"/>
    <lineage>
        <taxon>Bacteria</taxon>
        <taxon>Bacillati</taxon>
        <taxon>Cyanobacteriota</taxon>
        <taxon>Cyanophyceae</taxon>
        <taxon>Oscillatoriophycideae</taxon>
        <taxon>Oscillatoriales</taxon>
        <taxon>Microcoleaceae</taxon>
        <taxon>Planktothrix</taxon>
    </lineage>
</organism>
<dbReference type="PANTHER" id="PTHR30477:SF18">
    <property type="entry name" value="METAL TRANSPORT SYSTEM MEMBRANE PROTEIN CT_417-RELATED"/>
    <property type="match status" value="1"/>
</dbReference>
<evidence type="ECO:0000256" key="3">
    <source>
        <dbReference type="ARBA" id="ARBA00022692"/>
    </source>
</evidence>
<evidence type="ECO:0000256" key="5">
    <source>
        <dbReference type="ARBA" id="ARBA00023136"/>
    </source>
</evidence>
<dbReference type="GO" id="GO:0055085">
    <property type="term" value="P:transmembrane transport"/>
    <property type="evidence" value="ECO:0007669"/>
    <property type="project" value="InterPro"/>
</dbReference>
<keyword evidence="6" id="KW-0813">Transport</keyword>
<dbReference type="Proteomes" id="UP000182190">
    <property type="component" value="Unassembled WGS sequence"/>
</dbReference>
<feature type="transmembrane region" description="Helical" evidence="7">
    <location>
        <begin position="136"/>
        <end position="154"/>
    </location>
</feature>
<dbReference type="InterPro" id="IPR037294">
    <property type="entry name" value="ABC_BtuC-like"/>
</dbReference>
<comment type="similarity">
    <text evidence="2 6">Belongs to the ABC-3 integral membrane protein family.</text>
</comment>
<dbReference type="Gene3D" id="1.10.3470.10">
    <property type="entry name" value="ABC transporter involved in vitamin B12 uptake, BtuC"/>
    <property type="match status" value="1"/>
</dbReference>
<name>A0A7Z9E0J7_9CYAN</name>
<dbReference type="SUPFAM" id="SSF81345">
    <property type="entry name" value="ABC transporter involved in vitamin B12 uptake, BtuC"/>
    <property type="match status" value="1"/>
</dbReference>
<dbReference type="InterPro" id="IPR001626">
    <property type="entry name" value="ABC_TroCD"/>
</dbReference>
<dbReference type="PROSITE" id="PS51257">
    <property type="entry name" value="PROKAR_LIPOPROTEIN"/>
    <property type="match status" value="1"/>
</dbReference>
<dbReference type="Pfam" id="PF00950">
    <property type="entry name" value="ABC-3"/>
    <property type="match status" value="1"/>
</dbReference>
<dbReference type="PANTHER" id="PTHR30477">
    <property type="entry name" value="ABC-TRANSPORTER METAL-BINDING PROTEIN"/>
    <property type="match status" value="1"/>
</dbReference>
<feature type="transmembrane region" description="Helical" evidence="7">
    <location>
        <begin position="96"/>
        <end position="116"/>
    </location>
</feature>
<feature type="transmembrane region" description="Helical" evidence="7">
    <location>
        <begin position="67"/>
        <end position="84"/>
    </location>
</feature>
<dbReference type="RefSeq" id="WP_083618356.1">
    <property type="nucleotide sequence ID" value="NZ_LR735004.1"/>
</dbReference>
<dbReference type="GO" id="GO:0043190">
    <property type="term" value="C:ATP-binding cassette (ABC) transporter complex"/>
    <property type="evidence" value="ECO:0007669"/>
    <property type="project" value="InterPro"/>
</dbReference>
<keyword evidence="3 6" id="KW-0812">Transmembrane</keyword>
<feature type="transmembrane region" description="Helical" evidence="7">
    <location>
        <begin position="17"/>
        <end position="37"/>
    </location>
</feature>
<evidence type="ECO:0000256" key="6">
    <source>
        <dbReference type="RuleBase" id="RU003943"/>
    </source>
</evidence>
<feature type="transmembrane region" description="Helical" evidence="7">
    <location>
        <begin position="223"/>
        <end position="244"/>
    </location>
</feature>
<dbReference type="GO" id="GO:0010043">
    <property type="term" value="P:response to zinc ion"/>
    <property type="evidence" value="ECO:0007669"/>
    <property type="project" value="TreeGrafter"/>
</dbReference>
<evidence type="ECO:0000313" key="8">
    <source>
        <dbReference type="EMBL" id="VXD19649.1"/>
    </source>
</evidence>
<evidence type="ECO:0008006" key="10">
    <source>
        <dbReference type="Google" id="ProtNLM"/>
    </source>
</evidence>
<feature type="transmembrane region" description="Helical" evidence="7">
    <location>
        <begin position="175"/>
        <end position="192"/>
    </location>
</feature>
<evidence type="ECO:0000256" key="2">
    <source>
        <dbReference type="ARBA" id="ARBA00008034"/>
    </source>
</evidence>
<protein>
    <recommendedName>
        <fullName evidence="10">Metal ABC transporter permease</fullName>
    </recommendedName>
</protein>
<proteinExistence type="inferred from homology"/>
<keyword evidence="4 7" id="KW-1133">Transmembrane helix</keyword>
<dbReference type="AlphaFoldDB" id="A0A7Z9E0J7"/>
<sequence length="275" mass="29947">MLTELIKLFEFEFMRNALIAGFLVSIACGMIGTFVVVNRIVFISGGIAHAAYGGIGMGYFFNFSPVLGAMVFSVFSALGMGLVYRKTQQRADTIIGVMWAIGMAIGIIFIDLTPGYKVDLMSYLFGSILTVPPSDLIIMLILNMVIGVMIFLFYKELVAISFDPVFAETRNLPVDQLYLMLIVAIALTVVMVMKVVGLILVIALLTIPAAISGQFVKDLKQMMVFSSILGIVFTTLGLGISYFFNLTSGATIILVAGFTYLLSLSLKNIIKQATF</sequence>
<reference evidence="8" key="1">
    <citation type="submission" date="2019-10" db="EMBL/GenBank/DDBJ databases">
        <authorList>
            <consortium name="Genoscope - CEA"/>
            <person name="William W."/>
        </authorList>
    </citation>
    <scope>NUCLEOTIDE SEQUENCE [LARGE SCALE GENOMIC DNA]</scope>
    <source>
        <strain evidence="8">BBR_PRJEB10994</strain>
    </source>
</reference>
<evidence type="ECO:0000256" key="1">
    <source>
        <dbReference type="ARBA" id="ARBA00004141"/>
    </source>
</evidence>
<keyword evidence="9" id="KW-1185">Reference proteome</keyword>
<comment type="subcellular location">
    <subcellularLocation>
        <location evidence="6">Cell membrane</location>
        <topology evidence="6">Multi-pass membrane protein</topology>
    </subcellularLocation>
    <subcellularLocation>
        <location evidence="1">Membrane</location>
        <topology evidence="1">Multi-pass membrane protein</topology>
    </subcellularLocation>
</comment>
<feature type="transmembrane region" description="Helical" evidence="7">
    <location>
        <begin position="198"/>
        <end position="216"/>
    </location>
</feature>
<keyword evidence="5 7" id="KW-0472">Membrane</keyword>
<evidence type="ECO:0000313" key="9">
    <source>
        <dbReference type="Proteomes" id="UP000182190"/>
    </source>
</evidence>
<dbReference type="CDD" id="cd06550">
    <property type="entry name" value="TM_ABC_iron-siderophores_like"/>
    <property type="match status" value="1"/>
</dbReference>
<feature type="transmembrane region" description="Helical" evidence="7">
    <location>
        <begin position="250"/>
        <end position="270"/>
    </location>
</feature>
<accession>A0A7Z9E0J7</accession>
<comment type="caution">
    <text evidence="8">The sequence shown here is derived from an EMBL/GenBank/DDBJ whole genome shotgun (WGS) entry which is preliminary data.</text>
</comment>
<dbReference type="EMBL" id="CZCS02000185">
    <property type="protein sequence ID" value="VXD19649.1"/>
    <property type="molecule type" value="Genomic_DNA"/>
</dbReference>